<dbReference type="STRING" id="1076256.A0A2H3BXA9"/>
<dbReference type="SUPFAM" id="SSF54373">
    <property type="entry name" value="FAD-linked reductases, C-terminal domain"/>
    <property type="match status" value="1"/>
</dbReference>
<sequence>MSNQTSNRSRFWRAKYARECTKSFQVQQILPYIIEVPRGPGSVIPSDRPPLKPIRSPIPILTSRSGTDGAPGEAPKDLLVGIVGAGPAGLYTAMILDDLGIKYEILEGSDRLGGRIRTHHFRSVDVKPWNYFDIGAMRYPDIPIMWRVFDLFRERLQIEDKLIPYIMNNGNQFLEYNSQRVQQKTVISDPTADWFKDCSSAGGLVPPEFINKGVDHWLSECFTPFKKLLAENWEKGCKKLMDFDQYSARTFMMLPFCIKNEDGTCFLKKEAYPNSVINWMERMNTGTGMFDTAFSEMVIDDLQFDWPTGSAMAFGGDGEEESDVSWRCLAGGSEVFIDAMVSKISVPTPKIQYNKRVTSITPTATGTKPLSVTYGSEASNEYDYVISTIPLPALRFVDLDGCNLSYAQLEGLRTLRYDSSCKVGIRFSSRWWQTLPTGSIKGGQTKTDRVVRTVVFPSYGVNDLNADAVMIASYTWSQDAARVGGLINGRHTADEQFLIDNILKDLAALHDVTFDFLKKELRDWCAWEWYSDPFTLGAFALFGPGQFSSIYPAFGQGAAGGRLLFAGEALSDQHA</sequence>
<dbReference type="EMBL" id="KZ293423">
    <property type="protein sequence ID" value="PBK71612.1"/>
    <property type="molecule type" value="Genomic_DNA"/>
</dbReference>
<reference evidence="3" key="1">
    <citation type="journal article" date="2017" name="Nat. Ecol. Evol.">
        <title>Genome expansion and lineage-specific genetic innovations in the forest pathogenic fungi Armillaria.</title>
        <authorList>
            <person name="Sipos G."/>
            <person name="Prasanna A.N."/>
            <person name="Walter M.C."/>
            <person name="O'Connor E."/>
            <person name="Balint B."/>
            <person name="Krizsan K."/>
            <person name="Kiss B."/>
            <person name="Hess J."/>
            <person name="Varga T."/>
            <person name="Slot J."/>
            <person name="Riley R."/>
            <person name="Boka B."/>
            <person name="Rigling D."/>
            <person name="Barry K."/>
            <person name="Lee J."/>
            <person name="Mihaltcheva S."/>
            <person name="LaButti K."/>
            <person name="Lipzen A."/>
            <person name="Waldron R."/>
            <person name="Moloney N.M."/>
            <person name="Sperisen C."/>
            <person name="Kredics L."/>
            <person name="Vagvoelgyi C."/>
            <person name="Patrignani A."/>
            <person name="Fitzpatrick D."/>
            <person name="Nagy I."/>
            <person name="Doyle S."/>
            <person name="Anderson J.B."/>
            <person name="Grigoriev I.V."/>
            <person name="Gueldener U."/>
            <person name="Muensterkoetter M."/>
            <person name="Nagy L.G."/>
        </authorList>
    </citation>
    <scope>NUCLEOTIDE SEQUENCE [LARGE SCALE GENOMIC DNA]</scope>
    <source>
        <strain evidence="3">28-4</strain>
    </source>
</reference>
<dbReference type="Proteomes" id="UP000218334">
    <property type="component" value="Unassembled WGS sequence"/>
</dbReference>
<dbReference type="PANTHER" id="PTHR10742">
    <property type="entry name" value="FLAVIN MONOAMINE OXIDASE"/>
    <property type="match status" value="1"/>
</dbReference>
<organism evidence="2 3">
    <name type="scientific">Armillaria solidipes</name>
    <dbReference type="NCBI Taxonomy" id="1076256"/>
    <lineage>
        <taxon>Eukaryota</taxon>
        <taxon>Fungi</taxon>
        <taxon>Dikarya</taxon>
        <taxon>Basidiomycota</taxon>
        <taxon>Agaricomycotina</taxon>
        <taxon>Agaricomycetes</taxon>
        <taxon>Agaricomycetidae</taxon>
        <taxon>Agaricales</taxon>
        <taxon>Marasmiineae</taxon>
        <taxon>Physalacriaceae</taxon>
        <taxon>Armillaria</taxon>
    </lineage>
</organism>
<protein>
    <submittedName>
        <fullName evidence="2">FAD/NAD(P)-binding domain-containing protein</fullName>
    </submittedName>
</protein>
<dbReference type="InterPro" id="IPR036188">
    <property type="entry name" value="FAD/NAD-bd_sf"/>
</dbReference>
<dbReference type="PANTHER" id="PTHR10742:SF342">
    <property type="entry name" value="AMINE OXIDASE"/>
    <property type="match status" value="1"/>
</dbReference>
<evidence type="ECO:0000259" key="1">
    <source>
        <dbReference type="Pfam" id="PF01593"/>
    </source>
</evidence>
<dbReference type="Pfam" id="PF01593">
    <property type="entry name" value="Amino_oxidase"/>
    <property type="match status" value="1"/>
</dbReference>
<dbReference type="Gene3D" id="1.20.1440.240">
    <property type="match status" value="1"/>
</dbReference>
<evidence type="ECO:0000313" key="2">
    <source>
        <dbReference type="EMBL" id="PBK71612.1"/>
    </source>
</evidence>
<keyword evidence="3" id="KW-1185">Reference proteome</keyword>
<proteinExistence type="predicted"/>
<evidence type="ECO:0000313" key="3">
    <source>
        <dbReference type="Proteomes" id="UP000218334"/>
    </source>
</evidence>
<dbReference type="GO" id="GO:0001716">
    <property type="term" value="F:L-amino-acid oxidase activity"/>
    <property type="evidence" value="ECO:0007669"/>
    <property type="project" value="TreeGrafter"/>
</dbReference>
<feature type="domain" description="Amine oxidase" evidence="1">
    <location>
        <begin position="88"/>
        <end position="571"/>
    </location>
</feature>
<dbReference type="Gene3D" id="3.50.50.60">
    <property type="entry name" value="FAD/NAD(P)-binding domain"/>
    <property type="match status" value="1"/>
</dbReference>
<dbReference type="SUPFAM" id="SSF51905">
    <property type="entry name" value="FAD/NAD(P)-binding domain"/>
    <property type="match status" value="1"/>
</dbReference>
<dbReference type="InterPro" id="IPR050281">
    <property type="entry name" value="Flavin_monoamine_oxidase"/>
</dbReference>
<gene>
    <name evidence="2" type="ORF">ARMSODRAFT_781849</name>
</gene>
<name>A0A2H3BXA9_9AGAR</name>
<dbReference type="GO" id="GO:0009063">
    <property type="term" value="P:amino acid catabolic process"/>
    <property type="evidence" value="ECO:0007669"/>
    <property type="project" value="TreeGrafter"/>
</dbReference>
<accession>A0A2H3BXA9</accession>
<dbReference type="Gene3D" id="3.90.660.10">
    <property type="match status" value="1"/>
</dbReference>
<dbReference type="InterPro" id="IPR002937">
    <property type="entry name" value="Amino_oxidase"/>
</dbReference>
<dbReference type="AlphaFoldDB" id="A0A2H3BXA9"/>